<sequence length="88" mass="9551">MAKNTADMGELLSVDIDSLSIEEIETIEEIIDAPLDSLAQPGVRRGKMLRAMAVVIKRRTDPTFSIADAGRLRISIKQKKADPSALSA</sequence>
<proteinExistence type="predicted"/>
<accession>A0A561ERX7</accession>
<reference evidence="1 2" key="1">
    <citation type="submission" date="2019-06" db="EMBL/GenBank/DDBJ databases">
        <title>Sequencing the genomes of 1000 actinobacteria strains.</title>
        <authorList>
            <person name="Klenk H.-P."/>
        </authorList>
    </citation>
    <scope>NUCLEOTIDE SEQUENCE [LARGE SCALE GENOMIC DNA]</scope>
    <source>
        <strain evidence="1 2">DSM 41649</strain>
    </source>
</reference>
<dbReference type="AlphaFoldDB" id="A0A561ERX7"/>
<dbReference type="Proteomes" id="UP000318416">
    <property type="component" value="Unassembled WGS sequence"/>
</dbReference>
<evidence type="ECO:0000313" key="2">
    <source>
        <dbReference type="Proteomes" id="UP000318416"/>
    </source>
</evidence>
<protein>
    <submittedName>
        <fullName evidence="1">Uncharacterized protein</fullName>
    </submittedName>
</protein>
<comment type="caution">
    <text evidence="1">The sequence shown here is derived from an EMBL/GenBank/DDBJ whole genome shotgun (WGS) entry which is preliminary data.</text>
</comment>
<organism evidence="1 2">
    <name type="scientific">Kitasatospora atroaurantiaca</name>
    <dbReference type="NCBI Taxonomy" id="285545"/>
    <lineage>
        <taxon>Bacteria</taxon>
        <taxon>Bacillati</taxon>
        <taxon>Actinomycetota</taxon>
        <taxon>Actinomycetes</taxon>
        <taxon>Kitasatosporales</taxon>
        <taxon>Streptomycetaceae</taxon>
        <taxon>Kitasatospora</taxon>
    </lineage>
</organism>
<gene>
    <name evidence="1" type="ORF">FB465_3432</name>
</gene>
<name>A0A561ERX7_9ACTN</name>
<evidence type="ECO:0000313" key="1">
    <source>
        <dbReference type="EMBL" id="TWE18365.1"/>
    </source>
</evidence>
<keyword evidence="2" id="KW-1185">Reference proteome</keyword>
<dbReference type="EMBL" id="VIVR01000001">
    <property type="protein sequence ID" value="TWE18365.1"/>
    <property type="molecule type" value="Genomic_DNA"/>
</dbReference>
<dbReference type="RefSeq" id="WP_145791618.1">
    <property type="nucleotide sequence ID" value="NZ_BAAABR010000006.1"/>
</dbReference>
<dbReference type="OrthoDB" id="4333683at2"/>